<dbReference type="Gene3D" id="1.10.390.10">
    <property type="entry name" value="Neutral Protease Domain 2"/>
    <property type="match status" value="1"/>
</dbReference>
<sequence length="968" mass="102689">MMKKYSAMSLLVLGTAFFASPIQAQDASRIQAKVLGDDRQPVLVAFSAAGQNAYRGVPGEQVLRQELALGSADQLRLSKVETDQLGFTHQKYAQYYQGIRVEHADYTVHAKGGTVESISGDFERIAGLSTTPALNEQAALARALASVGARTYMWQSKEANAASFRPAGELVVVRDGRVSAGAGPLVLAWKFNIYAQQPISRAFIYVDARTGEVVLTDNIIKHAAATGTFATAYNGTRTFNNGTTTGGYFLREGTTRGQGIETYNCRKSNNFTAATDFIDADNNWTAAEYNNANFDNVAGDAHVGAQATYDYWKNIHGRNSYDNAGAKIKSYVHFDETPGDGVGTENAFWDGTEMIYGDGATRFRPLTSLDVCGHEIGHAVCEKTAGLVYANESGAMNEGLSDVWGAAIEAYAVASLGFTSSGSRAKSTWLIGEEIDKQQAALRSMSDPKSLGQPAFYRGQYWAANSASPTRANDWGGVHSNSGVLNYWFYLTAAGKTGTNEQGNSFAVTALGLDAAAKITYRMESVYMIPNSTFAQARTYSIQAATDLYGATSQQVQSVTNAWYAVGVGAAYSGTPTPVPSSYCTSQSSTVAYEYLAQVSLGSINRTSGADGGYYNGTALSTSVAQGSSQTVSYKAGFVGTAYLEYVKVYIDWNQNGSFADAGEVVASGTVSTTTAQSVAFTVPATAKTGPTRMRVVMSDNAATTSCGSYTYGETEDYTVNVTTGTTPPPTLAYCVSKGSSQAYEYLAQVSLGSISRTSGADGGYYNGTALNTNVAAGSSQTMTLAFGYTGTVYTEYVSVFVDWNQNGIFEAAERMDYGSAATTGLLTSTWTVPATAKTGTTRLRVVLSDNAATPACGTYSYGETEDYSITVMGGTMAAPANKPLAGTPLGHEAAQVLAVYPNPATEVLRLSLPGTAVTVEIADVRGVRVRNVPVANGEVNIRGLAKGLYIITVSNGEKTFHQRFVKE</sequence>
<evidence type="ECO:0000259" key="10">
    <source>
        <dbReference type="Pfam" id="PF02868"/>
    </source>
</evidence>
<evidence type="ECO:0000256" key="8">
    <source>
        <dbReference type="SAM" id="SignalP"/>
    </source>
</evidence>
<accession>A0ABP7U2D1</accession>
<dbReference type="PANTHER" id="PTHR33794:SF1">
    <property type="entry name" value="BACILLOLYSIN"/>
    <property type="match status" value="1"/>
</dbReference>
<reference evidence="15" key="1">
    <citation type="journal article" date="2019" name="Int. J. Syst. Evol. Microbiol.">
        <title>The Global Catalogue of Microorganisms (GCM) 10K type strain sequencing project: providing services to taxonomists for standard genome sequencing and annotation.</title>
        <authorList>
            <consortium name="The Broad Institute Genomics Platform"/>
            <consortium name="The Broad Institute Genome Sequencing Center for Infectious Disease"/>
            <person name="Wu L."/>
            <person name="Ma J."/>
        </authorList>
    </citation>
    <scope>NUCLEOTIDE SEQUENCE [LARGE SCALE GENOMIC DNA]</scope>
    <source>
        <strain evidence="15">JCM 17225</strain>
    </source>
</reference>
<dbReference type="Pfam" id="PF01447">
    <property type="entry name" value="Peptidase_M4"/>
    <property type="match status" value="1"/>
</dbReference>
<evidence type="ECO:0000256" key="4">
    <source>
        <dbReference type="ARBA" id="ARBA00022729"/>
    </source>
</evidence>
<keyword evidence="7" id="KW-0482">Metalloprotease</keyword>
<evidence type="ECO:0000313" key="14">
    <source>
        <dbReference type="EMBL" id="GAA4034877.1"/>
    </source>
</evidence>
<dbReference type="InterPro" id="IPR045474">
    <property type="entry name" value="GEVED"/>
</dbReference>
<evidence type="ECO:0000256" key="6">
    <source>
        <dbReference type="ARBA" id="ARBA00022833"/>
    </source>
</evidence>
<dbReference type="RefSeq" id="WP_345053422.1">
    <property type="nucleotide sequence ID" value="NZ_BAABDK010000016.1"/>
</dbReference>
<name>A0ABP7U2D1_9BACT</name>
<evidence type="ECO:0000256" key="7">
    <source>
        <dbReference type="ARBA" id="ARBA00023049"/>
    </source>
</evidence>
<evidence type="ECO:0000313" key="15">
    <source>
        <dbReference type="Proteomes" id="UP001501469"/>
    </source>
</evidence>
<feature type="chain" id="PRO_5045235313" evidence="8">
    <location>
        <begin position="25"/>
        <end position="968"/>
    </location>
</feature>
<dbReference type="InterPro" id="IPR013856">
    <property type="entry name" value="Peptidase_M4_domain"/>
</dbReference>
<keyword evidence="2" id="KW-0645">Protease</keyword>
<feature type="domain" description="GEVED" evidence="13">
    <location>
        <begin position="797"/>
        <end position="871"/>
    </location>
</feature>
<dbReference type="PANTHER" id="PTHR33794">
    <property type="entry name" value="BACILLOLYSIN"/>
    <property type="match status" value="1"/>
</dbReference>
<dbReference type="EMBL" id="BAABDK010000016">
    <property type="protein sequence ID" value="GAA4034877.1"/>
    <property type="molecule type" value="Genomic_DNA"/>
</dbReference>
<dbReference type="Pfam" id="PF02868">
    <property type="entry name" value="Peptidase_M4_C"/>
    <property type="match status" value="1"/>
</dbReference>
<dbReference type="Pfam" id="PF07504">
    <property type="entry name" value="FTP"/>
    <property type="match status" value="1"/>
</dbReference>
<dbReference type="Pfam" id="PF18962">
    <property type="entry name" value="Por_Secre_tail"/>
    <property type="match status" value="1"/>
</dbReference>
<comment type="caution">
    <text evidence="14">The sequence shown here is derived from an EMBL/GenBank/DDBJ whole genome shotgun (WGS) entry which is preliminary data.</text>
</comment>
<dbReference type="Proteomes" id="UP001501469">
    <property type="component" value="Unassembled WGS sequence"/>
</dbReference>
<dbReference type="InterPro" id="IPR027268">
    <property type="entry name" value="Peptidase_M4/M1_CTD_sf"/>
</dbReference>
<feature type="domain" description="Secretion system C-terminal sorting" evidence="12">
    <location>
        <begin position="900"/>
        <end position="965"/>
    </location>
</feature>
<dbReference type="InterPro" id="IPR001570">
    <property type="entry name" value="Peptidase_M4_C_domain"/>
</dbReference>
<evidence type="ECO:0000256" key="5">
    <source>
        <dbReference type="ARBA" id="ARBA00022801"/>
    </source>
</evidence>
<proteinExistence type="inferred from homology"/>
<feature type="domain" description="FTP" evidence="11">
    <location>
        <begin position="73"/>
        <end position="122"/>
    </location>
</feature>
<evidence type="ECO:0000259" key="12">
    <source>
        <dbReference type="Pfam" id="PF18962"/>
    </source>
</evidence>
<evidence type="ECO:0000259" key="11">
    <source>
        <dbReference type="Pfam" id="PF07504"/>
    </source>
</evidence>
<comment type="similarity">
    <text evidence="1">Belongs to the peptidase M4 family.</text>
</comment>
<feature type="domain" description="Peptidase M4" evidence="9">
    <location>
        <begin position="227"/>
        <end position="381"/>
    </location>
</feature>
<gene>
    <name evidence="14" type="ORF">GCM10022409_19200</name>
</gene>
<keyword evidence="3" id="KW-0479">Metal-binding</keyword>
<feature type="signal peptide" evidence="8">
    <location>
        <begin position="1"/>
        <end position="24"/>
    </location>
</feature>
<dbReference type="InterPro" id="IPR050728">
    <property type="entry name" value="Zinc_Metalloprotease_M4"/>
</dbReference>
<feature type="domain" description="Peptidase M4 C-terminal" evidence="10">
    <location>
        <begin position="385"/>
        <end position="568"/>
    </location>
</feature>
<dbReference type="InterPro" id="IPR023612">
    <property type="entry name" value="Peptidase_M4"/>
</dbReference>
<organism evidence="14 15">
    <name type="scientific">Hymenobacter glaciei</name>
    <dbReference type="NCBI Taxonomy" id="877209"/>
    <lineage>
        <taxon>Bacteria</taxon>
        <taxon>Pseudomonadati</taxon>
        <taxon>Bacteroidota</taxon>
        <taxon>Cytophagia</taxon>
        <taxon>Cytophagales</taxon>
        <taxon>Hymenobacteraceae</taxon>
        <taxon>Hymenobacter</taxon>
    </lineage>
</organism>
<protein>
    <submittedName>
        <fullName evidence="14">Uncharacterized protein</fullName>
    </submittedName>
</protein>
<evidence type="ECO:0000256" key="2">
    <source>
        <dbReference type="ARBA" id="ARBA00022670"/>
    </source>
</evidence>
<dbReference type="PRINTS" id="PR00730">
    <property type="entry name" value="THERMOLYSIN"/>
</dbReference>
<dbReference type="SUPFAM" id="SSF55486">
    <property type="entry name" value="Metalloproteases ('zincins'), catalytic domain"/>
    <property type="match status" value="1"/>
</dbReference>
<evidence type="ECO:0000256" key="3">
    <source>
        <dbReference type="ARBA" id="ARBA00022723"/>
    </source>
</evidence>
<feature type="domain" description="GEVED" evidence="13">
    <location>
        <begin position="646"/>
        <end position="721"/>
    </location>
</feature>
<dbReference type="CDD" id="cd09597">
    <property type="entry name" value="M4_TLP"/>
    <property type="match status" value="1"/>
</dbReference>
<dbReference type="InterPro" id="IPR011096">
    <property type="entry name" value="FTP_domain"/>
</dbReference>
<dbReference type="InterPro" id="IPR026444">
    <property type="entry name" value="Secre_tail"/>
</dbReference>
<dbReference type="Gene3D" id="3.10.170.10">
    <property type="match status" value="1"/>
</dbReference>
<keyword evidence="4 8" id="KW-0732">Signal</keyword>
<dbReference type="Gene3D" id="3.10.450.490">
    <property type="match status" value="1"/>
</dbReference>
<evidence type="ECO:0000256" key="1">
    <source>
        <dbReference type="ARBA" id="ARBA00009388"/>
    </source>
</evidence>
<keyword evidence="6" id="KW-0862">Zinc</keyword>
<keyword evidence="5" id="KW-0378">Hydrolase</keyword>
<evidence type="ECO:0000259" key="9">
    <source>
        <dbReference type="Pfam" id="PF01447"/>
    </source>
</evidence>
<keyword evidence="15" id="KW-1185">Reference proteome</keyword>
<dbReference type="NCBIfam" id="TIGR04183">
    <property type="entry name" value="Por_Secre_tail"/>
    <property type="match status" value="1"/>
</dbReference>
<evidence type="ECO:0000259" key="13">
    <source>
        <dbReference type="Pfam" id="PF20009"/>
    </source>
</evidence>
<dbReference type="Pfam" id="PF20009">
    <property type="entry name" value="GEVED"/>
    <property type="match status" value="2"/>
</dbReference>